<dbReference type="Gene3D" id="3.40.50.1820">
    <property type="entry name" value="alpha/beta hydrolase"/>
    <property type="match status" value="1"/>
</dbReference>
<dbReference type="EMBL" id="JACWFH010000007">
    <property type="protein sequence ID" value="MBY0095866.1"/>
    <property type="molecule type" value="Genomic_DNA"/>
</dbReference>
<evidence type="ECO:0000313" key="3">
    <source>
        <dbReference type="Proteomes" id="UP000769780"/>
    </source>
</evidence>
<accession>A0ABS7K133</accession>
<evidence type="ECO:0000259" key="1">
    <source>
        <dbReference type="Pfam" id="PF00561"/>
    </source>
</evidence>
<evidence type="ECO:0000313" key="2">
    <source>
        <dbReference type="EMBL" id="MBY0095866.1"/>
    </source>
</evidence>
<dbReference type="RefSeq" id="WP_221871236.1">
    <property type="nucleotide sequence ID" value="NZ_JACWFH010000007.1"/>
</dbReference>
<sequence length="352" mass="39837">MAAITKCKLPVTNLETERDRWRNLYKVLNEPKPEIVPSPRQAVWKKNKSVLWYYPAQEKKYDIPLFLVYSLLNKPYILDISEKNSVVGNLTKQGYDVYMYDWGSPGLEDKDISLDNYLLDYLEMAIRVALRHAKAPEISLVGYCIGGTLSAMLASITDLPIKNLVLAAVPIDYSNFILPDKWVKAIQSGSLSLDQMIDAYEVIPSEFLYATFLALQGFNIGPNVNLVTRGHDHTYVDKWRRMDKWTKDAVTFSGSAFKQMLNDLYKDNKLVKGEMVIGGKKVDLSNIKCSLLVITSTRDELVLESQSLPVMDLVSSEDKTYQLEEAGHVSICLTGQFAFAVAPWLETRSNLN</sequence>
<dbReference type="InterPro" id="IPR000073">
    <property type="entry name" value="AB_hydrolase_1"/>
</dbReference>
<dbReference type="PANTHER" id="PTHR36837:SF2">
    <property type="entry name" value="POLY(3-HYDROXYALKANOATE) POLYMERASE SUBUNIT PHAC"/>
    <property type="match status" value="1"/>
</dbReference>
<comment type="caution">
    <text evidence="2">The sequence shown here is derived from an EMBL/GenBank/DDBJ whole genome shotgun (WGS) entry which is preliminary data.</text>
</comment>
<keyword evidence="2" id="KW-0378">Hydrolase</keyword>
<dbReference type="InterPro" id="IPR029058">
    <property type="entry name" value="AB_hydrolase_fold"/>
</dbReference>
<dbReference type="SUPFAM" id="SSF53474">
    <property type="entry name" value="alpha/beta-Hydrolases"/>
    <property type="match status" value="1"/>
</dbReference>
<dbReference type="InterPro" id="IPR051321">
    <property type="entry name" value="PHA/PHB_synthase"/>
</dbReference>
<organism evidence="2 3">
    <name type="scientific">Mesobacillus maritimus</name>
    <dbReference type="NCBI Taxonomy" id="1643336"/>
    <lineage>
        <taxon>Bacteria</taxon>
        <taxon>Bacillati</taxon>
        <taxon>Bacillota</taxon>
        <taxon>Bacilli</taxon>
        <taxon>Bacillales</taxon>
        <taxon>Bacillaceae</taxon>
        <taxon>Mesobacillus</taxon>
    </lineage>
</organism>
<dbReference type="Proteomes" id="UP000769780">
    <property type="component" value="Unassembled WGS sequence"/>
</dbReference>
<dbReference type="Pfam" id="PF00561">
    <property type="entry name" value="Abhydrolase_1"/>
    <property type="match status" value="1"/>
</dbReference>
<protein>
    <submittedName>
        <fullName evidence="2">Alpha/beta fold hydrolase</fullName>
    </submittedName>
</protein>
<name>A0ABS7K133_9BACI</name>
<keyword evidence="3" id="KW-1185">Reference proteome</keyword>
<feature type="domain" description="AB hydrolase-1" evidence="1">
    <location>
        <begin position="86"/>
        <end position="330"/>
    </location>
</feature>
<gene>
    <name evidence="2" type="ORF">H0185_03485</name>
</gene>
<dbReference type="GO" id="GO:0016787">
    <property type="term" value="F:hydrolase activity"/>
    <property type="evidence" value="ECO:0007669"/>
    <property type="project" value="UniProtKB-KW"/>
</dbReference>
<reference evidence="2 3" key="1">
    <citation type="submission" date="2020-07" db="EMBL/GenBank/DDBJ databases">
        <title>Fungal Genomes of the International Space Station.</title>
        <authorList>
            <person name="Seuylemezian A."/>
            <person name="Singh N.K."/>
            <person name="Wood J."/>
            <person name="Venkateswaran K."/>
        </authorList>
    </citation>
    <scope>NUCLEOTIDE SEQUENCE [LARGE SCALE GENOMIC DNA]</scope>
    <source>
        <strain evidence="2 3">PL-B2</strain>
    </source>
</reference>
<dbReference type="PANTHER" id="PTHR36837">
    <property type="entry name" value="POLY(3-HYDROXYALKANOATE) POLYMERASE SUBUNIT PHAC"/>
    <property type="match status" value="1"/>
</dbReference>
<proteinExistence type="predicted"/>